<organism evidence="2 3">
    <name type="scientific">Cuscuta australis</name>
    <dbReference type="NCBI Taxonomy" id="267555"/>
    <lineage>
        <taxon>Eukaryota</taxon>
        <taxon>Viridiplantae</taxon>
        <taxon>Streptophyta</taxon>
        <taxon>Embryophyta</taxon>
        <taxon>Tracheophyta</taxon>
        <taxon>Spermatophyta</taxon>
        <taxon>Magnoliopsida</taxon>
        <taxon>eudicotyledons</taxon>
        <taxon>Gunneridae</taxon>
        <taxon>Pentapetalae</taxon>
        <taxon>asterids</taxon>
        <taxon>lamiids</taxon>
        <taxon>Solanales</taxon>
        <taxon>Convolvulaceae</taxon>
        <taxon>Cuscuteae</taxon>
        <taxon>Cuscuta</taxon>
        <taxon>Cuscuta subgen. Grammica</taxon>
        <taxon>Cuscuta sect. Cleistogrammica</taxon>
    </lineage>
</organism>
<feature type="region of interest" description="Disordered" evidence="1">
    <location>
        <begin position="791"/>
        <end position="839"/>
    </location>
</feature>
<evidence type="ECO:0000313" key="2">
    <source>
        <dbReference type="EMBL" id="RAL39125.1"/>
    </source>
</evidence>
<feature type="compositionally biased region" description="Polar residues" evidence="1">
    <location>
        <begin position="274"/>
        <end position="288"/>
    </location>
</feature>
<dbReference type="EMBL" id="NQVE01000203">
    <property type="protein sequence ID" value="RAL39125.1"/>
    <property type="molecule type" value="Genomic_DNA"/>
</dbReference>
<name>A0A328D053_9ASTE</name>
<sequence length="1773" mass="194458">MPGNGVGDRVHNFFAQDTFSLGQHQPEVLDKNQPGLNNYLWAGNQGPNCVPSYTTKGFNLQQSVDTGRGSNSHLANGPPGLNFTRFTSRPEIQLQSQQQSFNGYTYGNLYETRQDEGNFLAADSDKQNVASAGSSFYEQSLQGVGLQHQAQMVNSGASLSSGNFGLFGGHQQMSRQQLNMLQPLQLQQSGLKDMHQLQQQVMFMRMQEFQRQQKLQQPDARQQNPQNQTSPFHKVAPSNHSYPLVNSNIHSRALGFSGAADNSNTNWLQGSSSALQVSSNGVPSSNHGQGHHMMGLTPQQIDQSLFGVPVSSLRTGGIPSSQYSQAVTDKLQMQQSASFSTSIPFQQYAQSPDQVGVQGATTVSRQRFLSENSVGHGPNQSLYNAINMENLQEVNAIQHREAIQEFQEREEAASPSMNPQEKALNKIRSPPNEVGLDPTEERILFGSDDNIWAAFGKSVNAGEEASNSLDASGLLNGFPSIQAGTWSALMQSAVAEAASTDSGPQEELSGLNFQSTVVPSRNQNVSMNNNGRQPSTLMDAHIPIASSMNCEAGQPSDSDNMKSSSVNHPGFQQFGHKYINDISQKMQINSVHRLVQPSEENSKWPAVAPIQISGAEGSPMQTSTSHVFDREVDSKMVSSSWIDELDRPSKTHDKINDWDALGSTVPTEDASARIHSSQNCSNSLGSSQNIGMHGDTVHTGAFWKVDPETRAAANFELTRYSPASGPVNSELLCSKGAETFVKHSSLSGTEESSRFLSNNSPNQVKHWKNANTSAKGKETLGFERSHFHNINDHNLNSLETTSQEDRTHEADIYSKPENSNDSYRSNVSHQNSAGSLRENVLLDSSDSRSLFTGKEKLSNNTGKKSSARKFHYHPMGNLDEYVGSPNALQKTLCTQAMTSQTAHVVQSNLFIQGQSSNVLRDGQGLADVHTQSCFSSSVSNMSVPFTRSVDIPPQLTASPSSSPSMLQLLPKVDQSRVFGTTMPKAENSDGSVVRQYPSHSSAAHVFGLQLGPPSQFTPVHNNLLSSQSSTRTVCSSSPSQSVVEIGDKAYIASMSQVKSFLSSETAQVEFAIKSEVLRNGNNEYNQNEMPGEFHSALSSGLPYSRSRIKNQLMELKSQSPSRSFKDTTCFTEEDDSHREPSCGLSAKKFSHEVASNIACPNLPNSLGMCKQASSIDSHETPERSVDNSLLASQLLSSSIMSQQASLAKTMDNTWNTSQENPCLHQSNVVGTSSATENRGDRDANTGGNSSTEVYANYLNPLGQLHREEEQMKESHQHVSLSSSDIVEKTNKAQEEHIISNPSDVYPVFSASMQRDIEAFGRSLKPNNFSHQNFSSPNQIQYMKNEEIEHSKALKRSRSSDDSSVRMQVKHVVVPSVDSRMPKFSEPGHMEINMTSQEVNAPTQGMHGIHMDDSRTISLRDNANSVKFKHTHVSPQMAPTWFNHFGSGTFKNGQVLHDAQKVSVTNMGEPPLVLDKSFSSLQMFKTKQQLVPANNDTGQDVKPSLHPIPAAAEQFCFSPSLSVGMGDQHSLLRPKKRKHISSHLSPWCDVVSQDSCILQTISFAEIVWAKAVNGVTEKVEEDVDLNENAPPRHRARRRLVLSTQLLQQVFQPPPKMILSANSYAEYEAVAYSVSRLVLGDACGMVSRSNDNPSMGADGTERISSKCKELEDNDHHLSKVIEEFTERARILEEEFLKLDRRLSLVDLVTENQDLEKFSVINRFAKFYGRGQADGAAAPSTSSDSATHLCNPFAQRYVTPLPMPRDLPTGVQCFSL</sequence>
<dbReference type="Proteomes" id="UP000249390">
    <property type="component" value="Unassembled WGS sequence"/>
</dbReference>
<feature type="region of interest" description="Disordered" evidence="1">
    <location>
        <begin position="274"/>
        <end position="295"/>
    </location>
</feature>
<comment type="caution">
    <text evidence="2">The sequence shown here is derived from an EMBL/GenBank/DDBJ whole genome shotgun (WGS) entry which is preliminary data.</text>
</comment>
<feature type="region of interest" description="Disordered" evidence="1">
    <location>
        <begin position="1217"/>
        <end position="1252"/>
    </location>
</feature>
<dbReference type="PANTHER" id="PTHR31267:SF2">
    <property type="entry name" value="EXPRESSED PROTEIN"/>
    <property type="match status" value="1"/>
</dbReference>
<gene>
    <name evidence="2" type="ORF">DM860_011611</name>
</gene>
<evidence type="ECO:0000256" key="1">
    <source>
        <dbReference type="SAM" id="MobiDB-lite"/>
    </source>
</evidence>
<feature type="compositionally biased region" description="Basic and acidic residues" evidence="1">
    <location>
        <begin position="803"/>
        <end position="814"/>
    </location>
</feature>
<proteinExistence type="predicted"/>
<feature type="region of interest" description="Disordered" evidence="1">
    <location>
        <begin position="407"/>
        <end position="435"/>
    </location>
</feature>
<feature type="compositionally biased region" description="Polar residues" evidence="1">
    <location>
        <begin position="214"/>
        <end position="231"/>
    </location>
</feature>
<feature type="compositionally biased region" description="Polar residues" evidence="1">
    <location>
        <begin position="792"/>
        <end position="801"/>
    </location>
</feature>
<feature type="compositionally biased region" description="Polar residues" evidence="1">
    <location>
        <begin position="1217"/>
        <end position="1236"/>
    </location>
</feature>
<protein>
    <submittedName>
        <fullName evidence="2">Uncharacterized protein</fullName>
    </submittedName>
</protein>
<keyword evidence="3" id="KW-1185">Reference proteome</keyword>
<feature type="compositionally biased region" description="Polar residues" evidence="1">
    <location>
        <begin position="816"/>
        <end position="834"/>
    </location>
</feature>
<evidence type="ECO:0000313" key="3">
    <source>
        <dbReference type="Proteomes" id="UP000249390"/>
    </source>
</evidence>
<reference evidence="2 3" key="1">
    <citation type="submission" date="2018-06" db="EMBL/GenBank/DDBJ databases">
        <title>The Genome of Cuscuta australis (Dodder) Provides Insight into the Evolution of Plant Parasitism.</title>
        <authorList>
            <person name="Liu H."/>
        </authorList>
    </citation>
    <scope>NUCLEOTIDE SEQUENCE [LARGE SCALE GENOMIC DNA]</scope>
    <source>
        <strain evidence="3">cv. Yunnan</strain>
        <tissue evidence="2">Vines</tissue>
    </source>
</reference>
<feature type="region of interest" description="Disordered" evidence="1">
    <location>
        <begin position="208"/>
        <end position="244"/>
    </location>
</feature>
<dbReference type="PANTHER" id="PTHR31267">
    <property type="entry name" value="DENTIN SIALOPHOSPHOPROTEIN-LIKE PROTEIN"/>
    <property type="match status" value="1"/>
</dbReference>
<accession>A0A328D053</accession>